<evidence type="ECO:0000256" key="1">
    <source>
        <dbReference type="SAM" id="Phobius"/>
    </source>
</evidence>
<dbReference type="GO" id="GO:0008658">
    <property type="term" value="F:penicillin binding"/>
    <property type="evidence" value="ECO:0007669"/>
    <property type="project" value="InterPro"/>
</dbReference>
<sequence>MSFSKKSWSRRPQVGSWRDYQSSLPRKYPRCAWPRGRKRRTFPVAPVVVAGLVLLAFFGLFGFMRGGDEAPASVVAAPPSAALVTASAELGPISEPAADPASVPVAEVLPEIDGPLNREQVRQLLDVRMFANLTEKNLILPVADGILQVETSLDPDLQNFLLTGLDRKNSRHLGIVVMDPVSGRVLALAGFDRTDDGCNPCLQSEFPAASIFKIVTAATAVDLLGYSADSPMHFNGGKHTLYKGQLTERVDRNTTTVPFAEAFADSINPVFGKLGELRLGRPLLERGAATFGFNQPLDFDVSLPPSRFQISDDPYHWAEVASGFNRQTTISPLHGAAVVAAVLNEGRMPSQSVVERIADEEGELLYQAGPVPGRQIMSPRAAGELERMMETTVATGTARKAFRGHETDAVLGNLRLGGKTGSISNSTRDVRYDWFVGYAKERQGERQLVVSVMVGHEDFIGTRAGEYARRAISYYFSAPAMVTEALPGSFAPQTSASVPSF</sequence>
<comment type="caution">
    <text evidence="3">The sequence shown here is derived from an EMBL/GenBank/DDBJ whole genome shotgun (WGS) entry which is preliminary data.</text>
</comment>
<keyword evidence="4" id="KW-1185">Reference proteome</keyword>
<dbReference type="RefSeq" id="WP_092057675.1">
    <property type="nucleotide sequence ID" value="NZ_FOJJ01000037.1"/>
</dbReference>
<dbReference type="PANTHER" id="PTHR30627:SF2">
    <property type="entry name" value="PEPTIDOGLYCAN D,D-TRANSPEPTIDASE MRDA"/>
    <property type="match status" value="1"/>
</dbReference>
<organism evidence="3 4">
    <name type="scientific">Trichloromonas acetexigens</name>
    <dbReference type="NCBI Taxonomy" id="38815"/>
    <lineage>
        <taxon>Bacteria</taxon>
        <taxon>Pseudomonadati</taxon>
        <taxon>Thermodesulfobacteriota</taxon>
        <taxon>Desulfuromonadia</taxon>
        <taxon>Desulfuromonadales</taxon>
        <taxon>Trichloromonadaceae</taxon>
        <taxon>Trichloromonas</taxon>
    </lineage>
</organism>
<dbReference type="PANTHER" id="PTHR30627">
    <property type="entry name" value="PEPTIDOGLYCAN D,D-TRANSPEPTIDASE"/>
    <property type="match status" value="1"/>
</dbReference>
<protein>
    <submittedName>
        <fullName evidence="3">PbpA</fullName>
    </submittedName>
</protein>
<evidence type="ECO:0000259" key="2">
    <source>
        <dbReference type="Pfam" id="PF00905"/>
    </source>
</evidence>
<gene>
    <name evidence="3" type="ORF">FL622_08595</name>
</gene>
<accession>A0A550JF65</accession>
<dbReference type="GO" id="GO:0071555">
    <property type="term" value="P:cell wall organization"/>
    <property type="evidence" value="ECO:0007669"/>
    <property type="project" value="TreeGrafter"/>
</dbReference>
<dbReference type="GO" id="GO:0071972">
    <property type="term" value="F:peptidoglycan L,D-transpeptidase activity"/>
    <property type="evidence" value="ECO:0007669"/>
    <property type="project" value="TreeGrafter"/>
</dbReference>
<dbReference type="EMBL" id="VJVV01000005">
    <property type="protein sequence ID" value="TRO81848.1"/>
    <property type="molecule type" value="Genomic_DNA"/>
</dbReference>
<dbReference type="GO" id="GO:0005886">
    <property type="term" value="C:plasma membrane"/>
    <property type="evidence" value="ECO:0007669"/>
    <property type="project" value="TreeGrafter"/>
</dbReference>
<dbReference type="InterPro" id="IPR001460">
    <property type="entry name" value="PCN-bd_Tpept"/>
</dbReference>
<dbReference type="Gene3D" id="3.40.710.10">
    <property type="entry name" value="DD-peptidase/beta-lactamase superfamily"/>
    <property type="match status" value="1"/>
</dbReference>
<feature type="transmembrane region" description="Helical" evidence="1">
    <location>
        <begin position="44"/>
        <end position="64"/>
    </location>
</feature>
<reference evidence="3 4" key="1">
    <citation type="submission" date="2019-07" db="EMBL/GenBank/DDBJ databases">
        <title>Insights of Desulfuromonas acetexigens electromicrobiology.</title>
        <authorList>
            <person name="Katuri K."/>
            <person name="Sapireddy V."/>
            <person name="Shaw D.R."/>
            <person name="Saikaly P."/>
        </authorList>
    </citation>
    <scope>NUCLEOTIDE SEQUENCE [LARGE SCALE GENOMIC DNA]</scope>
    <source>
        <strain evidence="3 4">2873</strain>
    </source>
</reference>
<keyword evidence="1" id="KW-1133">Transmembrane helix</keyword>
<keyword evidence="1" id="KW-0472">Membrane</keyword>
<evidence type="ECO:0000313" key="3">
    <source>
        <dbReference type="EMBL" id="TRO81848.1"/>
    </source>
</evidence>
<proteinExistence type="predicted"/>
<dbReference type="InterPro" id="IPR050515">
    <property type="entry name" value="Beta-lactam/transpept"/>
</dbReference>
<dbReference type="InterPro" id="IPR012338">
    <property type="entry name" value="Beta-lactam/transpept-like"/>
</dbReference>
<dbReference type="OrthoDB" id="9811238at2"/>
<dbReference type="SUPFAM" id="SSF56601">
    <property type="entry name" value="beta-lactamase/transpeptidase-like"/>
    <property type="match status" value="1"/>
</dbReference>
<dbReference type="Proteomes" id="UP000317155">
    <property type="component" value="Unassembled WGS sequence"/>
</dbReference>
<name>A0A550JF65_9BACT</name>
<keyword evidence="1" id="KW-0812">Transmembrane</keyword>
<evidence type="ECO:0000313" key="4">
    <source>
        <dbReference type="Proteomes" id="UP000317155"/>
    </source>
</evidence>
<feature type="domain" description="Penicillin-binding protein transpeptidase" evidence="2">
    <location>
        <begin position="174"/>
        <end position="468"/>
    </location>
</feature>
<dbReference type="AlphaFoldDB" id="A0A550JF65"/>
<dbReference type="Pfam" id="PF00905">
    <property type="entry name" value="Transpeptidase"/>
    <property type="match status" value="1"/>
</dbReference>